<name>A0A0D3CG99_BRAOL</name>
<sequence length="93" mass="10519">MTEVINGMERLNQHVVDVHFHSDAQLICEHLVYKSLVGCSGVLQTERHDLIAVRSLICDEGCLLAIIRVHHYLIVSREGVHEGQHLVSGRRLD</sequence>
<accession>A0A0D3CG99</accession>
<dbReference type="AlphaFoldDB" id="A0A0D3CG99"/>
<dbReference type="OMA" id="LICDEGC"/>
<reference evidence="1 2" key="1">
    <citation type="journal article" date="2014" name="Genome Biol.">
        <title>Transcriptome and methylome profiling reveals relics of genome dominance in the mesopolyploid Brassica oleracea.</title>
        <authorList>
            <person name="Parkin I.A."/>
            <person name="Koh C."/>
            <person name="Tang H."/>
            <person name="Robinson S.J."/>
            <person name="Kagale S."/>
            <person name="Clarke W.E."/>
            <person name="Town C.D."/>
            <person name="Nixon J."/>
            <person name="Krishnakumar V."/>
            <person name="Bidwell S.L."/>
            <person name="Denoeud F."/>
            <person name="Belcram H."/>
            <person name="Links M.G."/>
            <person name="Just J."/>
            <person name="Clarke C."/>
            <person name="Bender T."/>
            <person name="Huebert T."/>
            <person name="Mason A.S."/>
            <person name="Pires J.C."/>
            <person name="Barker G."/>
            <person name="Moore J."/>
            <person name="Walley P.G."/>
            <person name="Manoli S."/>
            <person name="Batley J."/>
            <person name="Edwards D."/>
            <person name="Nelson M.N."/>
            <person name="Wang X."/>
            <person name="Paterson A.H."/>
            <person name="King G."/>
            <person name="Bancroft I."/>
            <person name="Chalhoub B."/>
            <person name="Sharpe A.G."/>
        </authorList>
    </citation>
    <scope>NUCLEOTIDE SEQUENCE</scope>
    <source>
        <strain evidence="1 2">cv. TO1000</strain>
    </source>
</reference>
<dbReference type="Proteomes" id="UP000032141">
    <property type="component" value="Chromosome C5"/>
</dbReference>
<evidence type="ECO:0000313" key="2">
    <source>
        <dbReference type="Proteomes" id="UP000032141"/>
    </source>
</evidence>
<dbReference type="EnsemblPlants" id="Bo5g082720.1">
    <property type="protein sequence ID" value="Bo5g082720.1"/>
    <property type="gene ID" value="Bo5g082720"/>
</dbReference>
<keyword evidence="2" id="KW-1185">Reference proteome</keyword>
<dbReference type="HOGENOM" id="CLU_2402719_0_0_1"/>
<protein>
    <submittedName>
        <fullName evidence="1">Uncharacterized protein</fullName>
    </submittedName>
</protein>
<organism evidence="1 2">
    <name type="scientific">Brassica oleracea var. oleracea</name>
    <dbReference type="NCBI Taxonomy" id="109376"/>
    <lineage>
        <taxon>Eukaryota</taxon>
        <taxon>Viridiplantae</taxon>
        <taxon>Streptophyta</taxon>
        <taxon>Embryophyta</taxon>
        <taxon>Tracheophyta</taxon>
        <taxon>Spermatophyta</taxon>
        <taxon>Magnoliopsida</taxon>
        <taxon>eudicotyledons</taxon>
        <taxon>Gunneridae</taxon>
        <taxon>Pentapetalae</taxon>
        <taxon>rosids</taxon>
        <taxon>malvids</taxon>
        <taxon>Brassicales</taxon>
        <taxon>Brassicaceae</taxon>
        <taxon>Brassiceae</taxon>
        <taxon>Brassica</taxon>
    </lineage>
</organism>
<dbReference type="Gramene" id="Bo5g082720.1">
    <property type="protein sequence ID" value="Bo5g082720.1"/>
    <property type="gene ID" value="Bo5g082720"/>
</dbReference>
<reference evidence="1" key="2">
    <citation type="submission" date="2015-03" db="UniProtKB">
        <authorList>
            <consortium name="EnsemblPlants"/>
        </authorList>
    </citation>
    <scope>IDENTIFICATION</scope>
</reference>
<proteinExistence type="predicted"/>
<evidence type="ECO:0000313" key="1">
    <source>
        <dbReference type="EnsemblPlants" id="Bo5g082720.1"/>
    </source>
</evidence>